<reference evidence="19 20" key="1">
    <citation type="journal article" date="2013" name="Nature">
        <title>Insights into bilaterian evolution from three spiralian genomes.</title>
        <authorList>
            <person name="Simakov O."/>
            <person name="Marletaz F."/>
            <person name="Cho S.J."/>
            <person name="Edsinger-Gonzales E."/>
            <person name="Havlak P."/>
            <person name="Hellsten U."/>
            <person name="Kuo D.H."/>
            <person name="Larsson T."/>
            <person name="Lv J."/>
            <person name="Arendt D."/>
            <person name="Savage R."/>
            <person name="Osoegawa K."/>
            <person name="de Jong P."/>
            <person name="Grimwood J."/>
            <person name="Chapman J.A."/>
            <person name="Shapiro H."/>
            <person name="Aerts A."/>
            <person name="Otillar R.P."/>
            <person name="Terry A.Y."/>
            <person name="Boore J.L."/>
            <person name="Grigoriev I.V."/>
            <person name="Lindberg D.R."/>
            <person name="Seaver E.C."/>
            <person name="Weisblat D.A."/>
            <person name="Putnam N.H."/>
            <person name="Rokhsar D.S."/>
        </authorList>
    </citation>
    <scope>NUCLEOTIDE SEQUENCE [LARGE SCALE GENOMIC DNA]</scope>
</reference>
<evidence type="ECO:0000256" key="6">
    <source>
        <dbReference type="ARBA" id="ARBA00022695"/>
    </source>
</evidence>
<dbReference type="InterPro" id="IPR011545">
    <property type="entry name" value="DEAD/DEAH_box_helicase_dom"/>
</dbReference>
<dbReference type="Gene3D" id="3.30.420.10">
    <property type="entry name" value="Ribonuclease H-like superfamily/Ribonuclease H"/>
    <property type="match status" value="1"/>
</dbReference>
<dbReference type="CDD" id="cd08638">
    <property type="entry name" value="DNA_pol_A_theta"/>
    <property type="match status" value="1"/>
</dbReference>
<dbReference type="InterPro" id="IPR057220">
    <property type="entry name" value="DUF7898"/>
</dbReference>
<organism evidence="19 20">
    <name type="scientific">Lottia gigantea</name>
    <name type="common">Giant owl limpet</name>
    <dbReference type="NCBI Taxonomy" id="225164"/>
    <lineage>
        <taxon>Eukaryota</taxon>
        <taxon>Metazoa</taxon>
        <taxon>Spiralia</taxon>
        <taxon>Lophotrochozoa</taxon>
        <taxon>Mollusca</taxon>
        <taxon>Gastropoda</taxon>
        <taxon>Patellogastropoda</taxon>
        <taxon>Lottioidea</taxon>
        <taxon>Lottiidae</taxon>
        <taxon>Lottia</taxon>
    </lineage>
</organism>
<dbReference type="InterPro" id="IPR048960">
    <property type="entry name" value="POLQ-like_helical"/>
</dbReference>
<dbReference type="InterPro" id="IPR012337">
    <property type="entry name" value="RNaseH-like_sf"/>
</dbReference>
<dbReference type="Pfam" id="PF00271">
    <property type="entry name" value="Helicase_C"/>
    <property type="match status" value="1"/>
</dbReference>
<dbReference type="CDD" id="cd18026">
    <property type="entry name" value="DEXHc_POLQ-like"/>
    <property type="match status" value="1"/>
</dbReference>
<dbReference type="Gene3D" id="3.30.70.370">
    <property type="match status" value="1"/>
</dbReference>
<dbReference type="Gene3D" id="1.10.3380.20">
    <property type="match status" value="1"/>
</dbReference>
<dbReference type="Pfam" id="PF20470">
    <property type="entry name" value="HTH_61"/>
    <property type="match status" value="1"/>
</dbReference>
<dbReference type="Pfam" id="PF25453">
    <property type="entry name" value="DUF7898"/>
    <property type="match status" value="1"/>
</dbReference>
<dbReference type="GO" id="GO:0006261">
    <property type="term" value="P:DNA-templated DNA replication"/>
    <property type="evidence" value="ECO:0007669"/>
    <property type="project" value="InterPro"/>
</dbReference>
<dbReference type="SUPFAM" id="SSF53098">
    <property type="entry name" value="Ribonuclease H-like"/>
    <property type="match status" value="1"/>
</dbReference>
<keyword evidence="6" id="KW-0548">Nucleotidyltransferase</keyword>
<dbReference type="Pfam" id="PF21099">
    <property type="entry name" value="POLQ_helical"/>
    <property type="match status" value="1"/>
</dbReference>
<dbReference type="Gene3D" id="3.40.50.300">
    <property type="entry name" value="P-loop containing nucleotide triphosphate hydrolases"/>
    <property type="match status" value="2"/>
</dbReference>
<evidence type="ECO:0000256" key="16">
    <source>
        <dbReference type="SAM" id="MobiDB-lite"/>
    </source>
</evidence>
<proteinExistence type="inferred from homology"/>
<dbReference type="GO" id="GO:0005634">
    <property type="term" value="C:nucleus"/>
    <property type="evidence" value="ECO:0007669"/>
    <property type="project" value="UniProtKB-SubCell"/>
</dbReference>
<comment type="similarity">
    <text evidence="3">Belongs to the DNA polymerase type-A family.</text>
</comment>
<dbReference type="SMART" id="SM00482">
    <property type="entry name" value="POLAc"/>
    <property type="match status" value="1"/>
</dbReference>
<dbReference type="KEGG" id="lgi:LOTGIDRAFT_120568"/>
<evidence type="ECO:0000256" key="4">
    <source>
        <dbReference type="ARBA" id="ARBA00012417"/>
    </source>
</evidence>
<dbReference type="Proteomes" id="UP000030746">
    <property type="component" value="Unassembled WGS sequence"/>
</dbReference>
<dbReference type="FunFam" id="3.40.50.300:FF:000753">
    <property type="entry name" value="Polymerase (DNA directed), theta"/>
    <property type="match status" value="1"/>
</dbReference>
<evidence type="ECO:0000256" key="10">
    <source>
        <dbReference type="ARBA" id="ARBA00022840"/>
    </source>
</evidence>
<dbReference type="Gene3D" id="1.20.1060.10">
    <property type="entry name" value="Taq DNA Polymerase, Chain T, domain 4"/>
    <property type="match status" value="1"/>
</dbReference>
<dbReference type="SMART" id="SM00490">
    <property type="entry name" value="HELICc"/>
    <property type="match status" value="1"/>
</dbReference>
<feature type="compositionally biased region" description="Basic and acidic residues" evidence="16">
    <location>
        <begin position="1096"/>
        <end position="1110"/>
    </location>
</feature>
<dbReference type="InterPro" id="IPR046931">
    <property type="entry name" value="HTH_61"/>
</dbReference>
<dbReference type="InterPro" id="IPR001098">
    <property type="entry name" value="DNA-dir_DNA_pol_A_palm_dom"/>
</dbReference>
<feature type="compositionally biased region" description="Basic residues" evidence="16">
    <location>
        <begin position="872"/>
        <end position="882"/>
    </location>
</feature>
<dbReference type="InterPro" id="IPR001650">
    <property type="entry name" value="Helicase_C-like"/>
</dbReference>
<evidence type="ECO:0000259" key="18">
    <source>
        <dbReference type="PROSITE" id="PS51194"/>
    </source>
</evidence>
<feature type="domain" description="Helicase ATP-binding" evidence="17">
    <location>
        <begin position="45"/>
        <end position="229"/>
    </location>
</feature>
<evidence type="ECO:0000259" key="17">
    <source>
        <dbReference type="PROSITE" id="PS51192"/>
    </source>
</evidence>
<dbReference type="SUPFAM" id="SSF52540">
    <property type="entry name" value="P-loop containing nucleoside triphosphate hydrolases"/>
    <property type="match status" value="1"/>
</dbReference>
<dbReference type="SMART" id="SM00487">
    <property type="entry name" value="DEXDc"/>
    <property type="match status" value="1"/>
</dbReference>
<dbReference type="PROSITE" id="PS51192">
    <property type="entry name" value="HELICASE_ATP_BIND_1"/>
    <property type="match status" value="1"/>
</dbReference>
<dbReference type="PROSITE" id="PS51194">
    <property type="entry name" value="HELICASE_CTER"/>
    <property type="match status" value="1"/>
</dbReference>
<dbReference type="GO" id="GO:0097681">
    <property type="term" value="P:double-strand break repair via alternative nonhomologous end joining"/>
    <property type="evidence" value="ECO:0007669"/>
    <property type="project" value="TreeGrafter"/>
</dbReference>
<evidence type="ECO:0000256" key="2">
    <source>
        <dbReference type="ARBA" id="ARBA00004123"/>
    </source>
</evidence>
<name>V4A710_LOTGI</name>
<keyword evidence="11" id="KW-0239">DNA-directed DNA polymerase</keyword>
<evidence type="ECO:0000256" key="11">
    <source>
        <dbReference type="ARBA" id="ARBA00022932"/>
    </source>
</evidence>
<dbReference type="OrthoDB" id="2320933at2759"/>
<sequence length="1872" mass="209168">MNVYIVDIESRLDLRSWGLPEPVLKHYAKVGVTKMFEWQAECLCTVGVLGGSNLVYSAPTSAGKTMVAELLILKQVLENKRKALFILPFVSVAREKMFSLQKLYQDAGIRVSGFMGSYNPPGGFSNIDVAVCTIEKGNSLINRLLQEDRLKELGTIVIDELHMVGDSGRGYLLELLLTKICYVAKKRKEESKGAENVQEKPVQIIGMSATLPNLPLLAKWLNAELYVTNYRPVPLAECVKVGQTVYDNNLEKKFEVNKDYIVPGDDEHLIPLSLQTVLNCHSVLIFCPTRSWCEKLCETIAREFYNIKRCYLSAPNMSDFLLLPLDYNALNDVREQLQRTPTGLDNILGKTVPYGVAYHHAGLTFEERDIIEGAFRQCQIKVLVATSTLSSGVNLPARRVIIRTPIFHGQVIDTLVYKQMVGRAGRKGVDTEGESILICKESEKKKVLGLLETKLPPVSSCLIKDNELSTSFKRAVLEVVASGVAQSPNDVGEYVACTMLSASLENGPSETTSTLIDSCLDFLQDNEFVTLKKNTEGEDRFIPSQLGIAVLASALSPDEGLVVFADLQKARKCFVLESELHVIFLVTPIYSQEIAGNIDWYQFYGMWENMAPDMRRVAELVGVEESFICRAIRGRILTKTTQQMRAVAIHKRFYTALVLHELVNEKPLNDIIKKYHCNKGQLSSLQQTAATFAGMVTVFCGKLGWHNLELILGQFQNRLTFGVQRELCDLVRITALNAQRARCLYNDGYQTVASLANADPNSVENAFLQSMAFQSNKTQEGESEWEAEKRRQCRCIYLGGRKAVTIMEAAMTVVDEAKTIIQEELGGVGIQWAGPSNALNITSNKVNQSFSFITPTGRARSSKKKAESSSGKKGRKGRRKKNLITSPSSQDDKDVIKKIVLSPPESYIRSRNSSFNTSALSDSSLGAIPASKRESLSISKIQEGMDMIMNDDSFDISVSHVKPDNALIHSKQLIYELNNKPVVNALTPKIQNKIQQKAGNITPIAESAIHFKSTSTPNFLDSVDNAKKFSAPNLDVPQDKPHTRKSKMRKNDNTNSSMSDSSIHNASSESDVVPPTPPDQKSLVMSPCLRKSLRKSHLESPHKAQKERTPVSKRKQSQNSSMIKENHFLRSSAANNGRKPEVTEHDNAYCGGDISLDVSKTTQTQQYFSIIDVCSSYALFQTFIKEWKTKKRFSLCVACEPKPKKSITTGLIGQNFHNHKGSSNIRGEDIDNDDRLVVGLAVSWENRDVYYIALSKSNLTEDPNDTLLAFSLDQNISLQDKLKAVKDVMDNPDSTWVAFDIKSQFSVIVRGCGVVPKTKLEDPKIGNWLFDPDAKEKNLHGLVTNSLPQDVILLESIGGCSGTGSLGLLPHTSITGRFRASTESVLAIKLMDYFKEKLKSENLLGTFQDVEMPSIITLTRMELNGFGFSDEECEHQKKLMSAKLSQLESDAYKLAGHPFSLTSTDDIAQVLYLELHLPVNGDPNAQQIKTLGPNRRSVKRRAKPQYSTAKDVLEKLKTYHALPGVILEWRRISMTLTKQVFPLQRERIYCERVLMNRIFGVCQFHTSTGRVSMREPNIQNIPKDFQIDVPDALVENGRKNSSIKEQVAVSMRHTFTPYKGCVMLAADYSQLELRVIAHLSNDKKLIGILNSNQDVFKQIAGQWLNLTPEQVSTEQRQQAKQICYGMLYGIGPKALGEQIDVDENEAGVFMETFKSKYPGLRKYLQSTVENCKKECYVETITGRKRHLSSIKSTNIHARAQAERQAVNTTVQGSAADIVKIAMNNIDRKLQQLYPDTQYPHSYKYTAGKNDQLPHGAFLLLQLHDELIYEVSENEVDKVSKLVKREMESAIKLSVKLQVKVKTGKTWASLEEG</sequence>
<evidence type="ECO:0000256" key="9">
    <source>
        <dbReference type="ARBA" id="ARBA00022801"/>
    </source>
</evidence>
<evidence type="ECO:0000256" key="1">
    <source>
        <dbReference type="ARBA" id="ARBA00001946"/>
    </source>
</evidence>
<dbReference type="STRING" id="225164.V4A710"/>
<dbReference type="FunFam" id="1.10.150.20:FF:000070">
    <property type="entry name" value="DNA polymerase I, putative"/>
    <property type="match status" value="1"/>
</dbReference>
<feature type="domain" description="Helicase C-terminal" evidence="18">
    <location>
        <begin position="272"/>
        <end position="469"/>
    </location>
</feature>
<dbReference type="GO" id="GO:0003887">
    <property type="term" value="F:DNA-directed DNA polymerase activity"/>
    <property type="evidence" value="ECO:0007669"/>
    <property type="project" value="UniProtKB-KW"/>
</dbReference>
<keyword evidence="12" id="KW-0234">DNA repair</keyword>
<dbReference type="InterPro" id="IPR019760">
    <property type="entry name" value="DNA-dir_DNA_pol_A_CS"/>
</dbReference>
<gene>
    <name evidence="19" type="ORF">LOTGIDRAFT_120568</name>
</gene>
<dbReference type="HOGENOM" id="CLU_000818_0_0_1"/>
<dbReference type="InterPro" id="IPR036390">
    <property type="entry name" value="WH_DNA-bd_sf"/>
</dbReference>
<dbReference type="FunFam" id="1.20.1060.10:FF:000002">
    <property type="entry name" value="Polymerase (DNA directed), theta"/>
    <property type="match status" value="1"/>
</dbReference>
<dbReference type="GO" id="GO:0005524">
    <property type="term" value="F:ATP binding"/>
    <property type="evidence" value="ECO:0007669"/>
    <property type="project" value="UniProtKB-KW"/>
</dbReference>
<evidence type="ECO:0000313" key="19">
    <source>
        <dbReference type="EMBL" id="ESO92507.1"/>
    </source>
</evidence>
<evidence type="ECO:0000313" key="20">
    <source>
        <dbReference type="Proteomes" id="UP000030746"/>
    </source>
</evidence>
<dbReference type="SUPFAM" id="SSF46785">
    <property type="entry name" value="Winged helix' DNA-binding domain"/>
    <property type="match status" value="1"/>
</dbReference>
<dbReference type="RefSeq" id="XP_009056652.1">
    <property type="nucleotide sequence ID" value="XM_009058404.1"/>
</dbReference>
<keyword evidence="20" id="KW-1185">Reference proteome</keyword>
<evidence type="ECO:0000256" key="15">
    <source>
        <dbReference type="ARBA" id="ARBA00074669"/>
    </source>
</evidence>
<dbReference type="InterPro" id="IPR036397">
    <property type="entry name" value="RNaseH_sf"/>
</dbReference>
<evidence type="ECO:0000256" key="7">
    <source>
        <dbReference type="ARBA" id="ARBA00022741"/>
    </source>
</evidence>
<dbReference type="PROSITE" id="PS00447">
    <property type="entry name" value="DNA_POLYMERASE_A"/>
    <property type="match status" value="1"/>
</dbReference>
<evidence type="ECO:0000256" key="3">
    <source>
        <dbReference type="ARBA" id="ARBA00007705"/>
    </source>
</evidence>
<dbReference type="GeneID" id="20231878"/>
<dbReference type="InterPro" id="IPR002298">
    <property type="entry name" value="DNA_polymerase_A"/>
</dbReference>
<dbReference type="PANTHER" id="PTHR10133">
    <property type="entry name" value="DNA POLYMERASE I"/>
    <property type="match status" value="1"/>
</dbReference>
<dbReference type="Pfam" id="PF00476">
    <property type="entry name" value="DNA_pol_A"/>
    <property type="match status" value="1"/>
</dbReference>
<dbReference type="InterPro" id="IPR043502">
    <property type="entry name" value="DNA/RNA_pol_sf"/>
</dbReference>
<evidence type="ECO:0000256" key="8">
    <source>
        <dbReference type="ARBA" id="ARBA00022763"/>
    </source>
</evidence>
<feature type="region of interest" description="Disordered" evidence="16">
    <location>
        <begin position="1029"/>
        <end position="1144"/>
    </location>
</feature>
<dbReference type="EMBL" id="KB202050">
    <property type="protein sequence ID" value="ESO92507.1"/>
    <property type="molecule type" value="Genomic_DNA"/>
</dbReference>
<evidence type="ECO:0000256" key="13">
    <source>
        <dbReference type="ARBA" id="ARBA00023242"/>
    </source>
</evidence>
<comment type="subcellular location">
    <subcellularLocation>
        <location evidence="2">Nucleus</location>
    </subcellularLocation>
</comment>
<dbReference type="Gene3D" id="1.10.150.20">
    <property type="entry name" value="5' to 3' exonuclease, C-terminal subdomain"/>
    <property type="match status" value="1"/>
</dbReference>
<dbReference type="CDD" id="cd18795">
    <property type="entry name" value="SF2_C_Ski2"/>
    <property type="match status" value="1"/>
</dbReference>
<evidence type="ECO:0000256" key="12">
    <source>
        <dbReference type="ARBA" id="ARBA00023204"/>
    </source>
</evidence>
<keyword evidence="9" id="KW-0378">Hydrolase</keyword>
<dbReference type="OMA" id="FHNMCQQ"/>
<protein>
    <recommendedName>
        <fullName evidence="15">DNA polymerase theta</fullName>
        <ecNumber evidence="4">2.7.7.7</ecNumber>
    </recommendedName>
</protein>
<keyword evidence="5" id="KW-0808">Transferase</keyword>
<keyword evidence="13" id="KW-0539">Nucleus</keyword>
<dbReference type="FunFam" id="3.40.50.300:FF:000885">
    <property type="entry name" value="DNA polymerase theta"/>
    <property type="match status" value="1"/>
</dbReference>
<feature type="region of interest" description="Disordered" evidence="16">
    <location>
        <begin position="852"/>
        <end position="896"/>
    </location>
</feature>
<dbReference type="PANTHER" id="PTHR10133:SF62">
    <property type="entry name" value="DNA POLYMERASE THETA"/>
    <property type="match status" value="1"/>
</dbReference>
<keyword evidence="10" id="KW-0067">ATP-binding</keyword>
<dbReference type="PRINTS" id="PR00868">
    <property type="entry name" value="DNAPOLI"/>
</dbReference>
<dbReference type="Pfam" id="PF00270">
    <property type="entry name" value="DEAD"/>
    <property type="match status" value="1"/>
</dbReference>
<dbReference type="GO" id="GO:0016787">
    <property type="term" value="F:hydrolase activity"/>
    <property type="evidence" value="ECO:0007669"/>
    <property type="project" value="UniProtKB-KW"/>
</dbReference>
<dbReference type="InterPro" id="IPR014001">
    <property type="entry name" value="Helicase_ATP-bd"/>
</dbReference>
<evidence type="ECO:0000256" key="14">
    <source>
        <dbReference type="ARBA" id="ARBA00049244"/>
    </source>
</evidence>
<dbReference type="GO" id="GO:0003677">
    <property type="term" value="F:DNA binding"/>
    <property type="evidence" value="ECO:0007669"/>
    <property type="project" value="InterPro"/>
</dbReference>
<comment type="cofactor">
    <cofactor evidence="1">
        <name>Mg(2+)</name>
        <dbReference type="ChEBI" id="CHEBI:18420"/>
    </cofactor>
</comment>
<dbReference type="InterPro" id="IPR027417">
    <property type="entry name" value="P-loop_NTPase"/>
</dbReference>
<accession>V4A710</accession>
<dbReference type="SUPFAM" id="SSF56672">
    <property type="entry name" value="DNA/RNA polymerases"/>
    <property type="match status" value="1"/>
</dbReference>
<feature type="compositionally biased region" description="Low complexity" evidence="16">
    <location>
        <begin position="1053"/>
        <end position="1068"/>
    </location>
</feature>
<comment type="catalytic activity">
    <reaction evidence="14">
        <text>DNA(n) + a 2'-deoxyribonucleoside 5'-triphosphate = DNA(n+1) + diphosphate</text>
        <dbReference type="Rhea" id="RHEA:22508"/>
        <dbReference type="Rhea" id="RHEA-COMP:17339"/>
        <dbReference type="Rhea" id="RHEA-COMP:17340"/>
        <dbReference type="ChEBI" id="CHEBI:33019"/>
        <dbReference type="ChEBI" id="CHEBI:61560"/>
        <dbReference type="ChEBI" id="CHEBI:173112"/>
        <dbReference type="EC" id="2.7.7.7"/>
    </reaction>
</comment>
<dbReference type="FunFam" id="1.10.3380.20:FF:000001">
    <property type="entry name" value="DNA polymerase theta"/>
    <property type="match status" value="1"/>
</dbReference>
<keyword evidence="7" id="KW-0547">Nucleotide-binding</keyword>
<dbReference type="CTD" id="20231878"/>
<dbReference type="EC" id="2.7.7.7" evidence="4"/>
<dbReference type="SUPFAM" id="SSF158702">
    <property type="entry name" value="Sec63 N-terminal domain-like"/>
    <property type="match status" value="1"/>
</dbReference>
<keyword evidence="8" id="KW-0227">DNA damage</keyword>
<evidence type="ECO:0000256" key="5">
    <source>
        <dbReference type="ARBA" id="ARBA00022679"/>
    </source>
</evidence>